<evidence type="ECO:0000256" key="1">
    <source>
        <dbReference type="ARBA" id="ARBA00001561"/>
    </source>
</evidence>
<evidence type="ECO:0000256" key="2">
    <source>
        <dbReference type="ARBA" id="ARBA00007553"/>
    </source>
</evidence>
<comment type="caution">
    <text evidence="7">The sequence shown here is derived from an EMBL/GenBank/DDBJ whole genome shotgun (WGS) entry which is preliminary data.</text>
</comment>
<evidence type="ECO:0000313" key="7">
    <source>
        <dbReference type="EMBL" id="TDR76573.1"/>
    </source>
</evidence>
<proteinExistence type="inferred from homology"/>
<dbReference type="PANTHER" id="PTHR30417">
    <property type="entry name" value="N-ACETYLMURAMOYL-L-ALANINE AMIDASE AMID"/>
    <property type="match status" value="1"/>
</dbReference>
<dbReference type="InterPro" id="IPR036366">
    <property type="entry name" value="PGBDSf"/>
</dbReference>
<dbReference type="CDD" id="cd06583">
    <property type="entry name" value="PGRP"/>
    <property type="match status" value="1"/>
</dbReference>
<keyword evidence="4" id="KW-0378">Hydrolase</keyword>
<dbReference type="Gene3D" id="1.10.101.10">
    <property type="entry name" value="PGBD-like superfamily/PGBD"/>
    <property type="match status" value="1"/>
</dbReference>
<dbReference type="AlphaFoldDB" id="A0A4R7B3H9"/>
<dbReference type="InterPro" id="IPR051206">
    <property type="entry name" value="NAMLAA_amidase_2"/>
</dbReference>
<dbReference type="RefSeq" id="WP_133682344.1">
    <property type="nucleotide sequence ID" value="NZ_SNZP01000011.1"/>
</dbReference>
<evidence type="ECO:0000259" key="6">
    <source>
        <dbReference type="SMART" id="SM00644"/>
    </source>
</evidence>
<dbReference type="GO" id="GO:0071555">
    <property type="term" value="P:cell wall organization"/>
    <property type="evidence" value="ECO:0007669"/>
    <property type="project" value="UniProtKB-KW"/>
</dbReference>
<keyword evidence="8" id="KW-1185">Reference proteome</keyword>
<reference evidence="7 8" key="1">
    <citation type="submission" date="2019-03" db="EMBL/GenBank/DDBJ databases">
        <title>Genomic Encyclopedia of Type Strains, Phase III (KMG-III): the genomes of soil and plant-associated and newly described type strains.</title>
        <authorList>
            <person name="Whitman W."/>
        </authorList>
    </citation>
    <scope>NUCLEOTIDE SEQUENCE [LARGE SCALE GENOMIC DNA]</scope>
    <source>
        <strain evidence="7 8">CECT 8976</strain>
    </source>
</reference>
<sequence>MFTIDFNSYRATSGFDKRIRFLVLHYTAANFATSVQLLTHGLASAHYLLPAPSDPSYRTAGFSGQQLFSLVDEQDRAWHAGASHWTGRDNLNDTAIGIEIVNEASEPTPGQFIFPDYESSQIDAVRELTQNILMRYPDITPKNVVGHADIAYLRKSDPGPKFPWRQLAQAGIGAWFDETSKQAYVDRFGRQGLPPRLEIVAGLKQYGYQEPEATVTAYKALVRAFQMHFRPSDYSGEMDVETCAILYALNARYG</sequence>
<dbReference type="Pfam" id="PF01510">
    <property type="entry name" value="Amidase_2"/>
    <property type="match status" value="1"/>
</dbReference>
<name>A0A4R7B3H9_9NEIS</name>
<comment type="catalytic activity">
    <reaction evidence="1">
        <text>Hydrolyzes the link between N-acetylmuramoyl residues and L-amino acid residues in certain cell-wall glycopeptides.</text>
        <dbReference type="EC" id="3.5.1.28"/>
    </reaction>
</comment>
<evidence type="ECO:0000256" key="3">
    <source>
        <dbReference type="ARBA" id="ARBA00011901"/>
    </source>
</evidence>
<dbReference type="InterPro" id="IPR002502">
    <property type="entry name" value="Amidase_domain"/>
</dbReference>
<protein>
    <recommendedName>
        <fullName evidence="3">N-acetylmuramoyl-L-alanine amidase</fullName>
        <ecNumber evidence="3">3.5.1.28</ecNumber>
    </recommendedName>
</protein>
<dbReference type="InterPro" id="IPR036505">
    <property type="entry name" value="Amidase/PGRP_sf"/>
</dbReference>
<accession>A0A4R7B3H9</accession>
<comment type="similarity">
    <text evidence="2">Belongs to the N-acetylmuramoyl-L-alanine amidase 2 family.</text>
</comment>
<dbReference type="Proteomes" id="UP000295611">
    <property type="component" value="Unassembled WGS sequence"/>
</dbReference>
<gene>
    <name evidence="7" type="ORF">DFP86_111156</name>
</gene>
<feature type="domain" description="N-acetylmuramoyl-L-alanine amidase" evidence="6">
    <location>
        <begin position="7"/>
        <end position="159"/>
    </location>
</feature>
<dbReference type="SUPFAM" id="SSF55846">
    <property type="entry name" value="N-acetylmuramoyl-L-alanine amidase-like"/>
    <property type="match status" value="1"/>
</dbReference>
<dbReference type="OrthoDB" id="9794842at2"/>
<dbReference type="GO" id="GO:0019867">
    <property type="term" value="C:outer membrane"/>
    <property type="evidence" value="ECO:0007669"/>
    <property type="project" value="TreeGrafter"/>
</dbReference>
<dbReference type="GO" id="GO:0009253">
    <property type="term" value="P:peptidoglycan catabolic process"/>
    <property type="evidence" value="ECO:0007669"/>
    <property type="project" value="InterPro"/>
</dbReference>
<dbReference type="PANTHER" id="PTHR30417:SF12">
    <property type="entry name" value="N-ACETYLMURAMOYL-L-ALANINE AMIDASE"/>
    <property type="match status" value="1"/>
</dbReference>
<dbReference type="EC" id="3.5.1.28" evidence="3"/>
<dbReference type="InterPro" id="IPR036365">
    <property type="entry name" value="PGBD-like_sf"/>
</dbReference>
<dbReference type="EMBL" id="SNZP01000011">
    <property type="protein sequence ID" value="TDR76573.1"/>
    <property type="molecule type" value="Genomic_DNA"/>
</dbReference>
<dbReference type="GO" id="GO:0009254">
    <property type="term" value="P:peptidoglycan turnover"/>
    <property type="evidence" value="ECO:0007669"/>
    <property type="project" value="TreeGrafter"/>
</dbReference>
<evidence type="ECO:0000256" key="4">
    <source>
        <dbReference type="ARBA" id="ARBA00022801"/>
    </source>
</evidence>
<keyword evidence="5" id="KW-0961">Cell wall biogenesis/degradation</keyword>
<evidence type="ECO:0000313" key="8">
    <source>
        <dbReference type="Proteomes" id="UP000295611"/>
    </source>
</evidence>
<evidence type="ECO:0000256" key="5">
    <source>
        <dbReference type="ARBA" id="ARBA00023316"/>
    </source>
</evidence>
<dbReference type="SMART" id="SM00644">
    <property type="entry name" value="Ami_2"/>
    <property type="match status" value="1"/>
</dbReference>
<dbReference type="GO" id="GO:0008745">
    <property type="term" value="F:N-acetylmuramoyl-L-alanine amidase activity"/>
    <property type="evidence" value="ECO:0007669"/>
    <property type="project" value="UniProtKB-EC"/>
</dbReference>
<organism evidence="7 8">
    <name type="scientific">Paludibacterium purpuratum</name>
    <dbReference type="NCBI Taxonomy" id="1144873"/>
    <lineage>
        <taxon>Bacteria</taxon>
        <taxon>Pseudomonadati</taxon>
        <taxon>Pseudomonadota</taxon>
        <taxon>Betaproteobacteria</taxon>
        <taxon>Neisseriales</taxon>
        <taxon>Chromobacteriaceae</taxon>
        <taxon>Paludibacterium</taxon>
    </lineage>
</organism>
<dbReference type="FunFam" id="3.40.80.10:FF:000003">
    <property type="entry name" value="N-acetylmuramoyl-L-alanine amidase"/>
    <property type="match status" value="1"/>
</dbReference>
<dbReference type="Gene3D" id="3.40.80.10">
    <property type="entry name" value="Peptidoglycan recognition protein-like"/>
    <property type="match status" value="1"/>
</dbReference>
<dbReference type="SUPFAM" id="SSF47090">
    <property type="entry name" value="PGBD-like"/>
    <property type="match status" value="1"/>
</dbReference>